<dbReference type="Pfam" id="PF00881">
    <property type="entry name" value="Nitroreductase"/>
    <property type="match status" value="1"/>
</dbReference>
<comment type="caution">
    <text evidence="6">The sequence shown here is derived from an EMBL/GenBank/DDBJ whole genome shotgun (WGS) entry which is preliminary data.</text>
</comment>
<keyword evidence="2" id="KW-0285">Flavoprotein</keyword>
<dbReference type="GeneID" id="85410853"/>
<evidence type="ECO:0000313" key="7">
    <source>
        <dbReference type="Proteomes" id="UP001227543"/>
    </source>
</evidence>
<evidence type="ECO:0000256" key="2">
    <source>
        <dbReference type="ARBA" id="ARBA00022630"/>
    </source>
</evidence>
<protein>
    <recommendedName>
        <fullName evidence="5">Nitroreductase domain-containing protein</fullName>
    </recommendedName>
</protein>
<accession>A0ABQ9QZU6</accession>
<dbReference type="InterPro" id="IPR000415">
    <property type="entry name" value="Nitroreductase-like"/>
</dbReference>
<dbReference type="PANTHER" id="PTHR43425:SF2">
    <property type="entry name" value="OXYGEN-INSENSITIVE NADPH NITROREDUCTASE"/>
    <property type="match status" value="1"/>
</dbReference>
<name>A0ABQ9QZU6_9PEZI</name>
<comment type="similarity">
    <text evidence="1">Belongs to the flavin oxidoreductase frp family.</text>
</comment>
<dbReference type="Proteomes" id="UP001227543">
    <property type="component" value="Unassembled WGS sequence"/>
</dbReference>
<sequence>MPQRNVLYGRLRLTKEDNFGYIPDERMSSTQTEFSSLLEARYQDGKSFGLDGPLNPTIELVLRRKSHRKFLPTPLAPGTLESLIAVGSSASTSSLLQTWGVVAVQDSERKSKLATLAGDQDFIRQAPLFLVFVADLHRISKVCEKAGTKDAGLEKLDMFIMPTIDCALVAQNISIAAESLNLGICYVGAVRNNCAEICDLLRLPHRTVALFGMAVGHPDPTEHASIKPRLGLDAVLHHEVWNDEDEQERLKSYNKALGTFYESEGKSGRRTWTEFTSRYFESGNLDGREKMREVIMQRGFHIQ</sequence>
<dbReference type="Gene3D" id="3.40.109.10">
    <property type="entry name" value="NADH Oxidase"/>
    <property type="match status" value="1"/>
</dbReference>
<reference evidence="6 7" key="1">
    <citation type="submission" date="2016-10" db="EMBL/GenBank/DDBJ databases">
        <title>The genome sequence of Colletotrichum fioriniae PJ7.</title>
        <authorList>
            <person name="Baroncelli R."/>
        </authorList>
    </citation>
    <scope>NUCLEOTIDE SEQUENCE [LARGE SCALE GENOMIC DNA]</scope>
    <source>
        <strain evidence="6 7">Tom-12</strain>
    </source>
</reference>
<evidence type="ECO:0000256" key="1">
    <source>
        <dbReference type="ARBA" id="ARBA00008366"/>
    </source>
</evidence>
<gene>
    <name evidence="6" type="ORF">CTAM01_10600</name>
</gene>
<keyword evidence="3" id="KW-0288">FMN</keyword>
<dbReference type="InterPro" id="IPR016446">
    <property type="entry name" value="Flavin_OxRdtase_Frp"/>
</dbReference>
<dbReference type="EMBL" id="MLFU01000050">
    <property type="protein sequence ID" value="KAK1490674.1"/>
    <property type="molecule type" value="Genomic_DNA"/>
</dbReference>
<keyword evidence="7" id="KW-1185">Reference proteome</keyword>
<organism evidence="6 7">
    <name type="scientific">Colletotrichum tamarilloi</name>
    <dbReference type="NCBI Taxonomy" id="1209934"/>
    <lineage>
        <taxon>Eukaryota</taxon>
        <taxon>Fungi</taxon>
        <taxon>Dikarya</taxon>
        <taxon>Ascomycota</taxon>
        <taxon>Pezizomycotina</taxon>
        <taxon>Sordariomycetes</taxon>
        <taxon>Hypocreomycetidae</taxon>
        <taxon>Glomerellales</taxon>
        <taxon>Glomerellaceae</taxon>
        <taxon>Colletotrichum</taxon>
        <taxon>Colletotrichum acutatum species complex</taxon>
    </lineage>
</organism>
<evidence type="ECO:0000256" key="3">
    <source>
        <dbReference type="ARBA" id="ARBA00022643"/>
    </source>
</evidence>
<dbReference type="InterPro" id="IPR029479">
    <property type="entry name" value="Nitroreductase"/>
</dbReference>
<dbReference type="PANTHER" id="PTHR43425">
    <property type="entry name" value="OXYGEN-INSENSITIVE NADPH NITROREDUCTASE"/>
    <property type="match status" value="1"/>
</dbReference>
<evidence type="ECO:0000313" key="6">
    <source>
        <dbReference type="EMBL" id="KAK1490674.1"/>
    </source>
</evidence>
<keyword evidence="4" id="KW-0560">Oxidoreductase</keyword>
<evidence type="ECO:0000259" key="5">
    <source>
        <dbReference type="Pfam" id="PF00881"/>
    </source>
</evidence>
<proteinExistence type="inferred from homology"/>
<evidence type="ECO:0000256" key="4">
    <source>
        <dbReference type="ARBA" id="ARBA00023002"/>
    </source>
</evidence>
<dbReference type="RefSeq" id="XP_060378710.1">
    <property type="nucleotide sequence ID" value="XM_060526615.1"/>
</dbReference>
<feature type="domain" description="Nitroreductase" evidence="5">
    <location>
        <begin position="62"/>
        <end position="216"/>
    </location>
</feature>
<dbReference type="SUPFAM" id="SSF55469">
    <property type="entry name" value="FMN-dependent nitroreductase-like"/>
    <property type="match status" value="1"/>
</dbReference>
<dbReference type="CDD" id="cd02146">
    <property type="entry name" value="NfsA-like"/>
    <property type="match status" value="1"/>
</dbReference>